<dbReference type="RefSeq" id="WP_093267495.1">
    <property type="nucleotide sequence ID" value="NZ_FNOK01000018.1"/>
</dbReference>
<dbReference type="InterPro" id="IPR007278">
    <property type="entry name" value="DUF397"/>
</dbReference>
<name>A0A1H3G4L3_9PSEU</name>
<dbReference type="OrthoDB" id="4545857at2"/>
<evidence type="ECO:0000313" key="2">
    <source>
        <dbReference type="EMBL" id="SDX98262.1"/>
    </source>
</evidence>
<evidence type="ECO:0000313" key="3">
    <source>
        <dbReference type="Proteomes" id="UP000199529"/>
    </source>
</evidence>
<evidence type="ECO:0000259" key="1">
    <source>
        <dbReference type="Pfam" id="PF04149"/>
    </source>
</evidence>
<dbReference type="STRING" id="418495.SAMN05216215_101847"/>
<dbReference type="Pfam" id="PF04149">
    <property type="entry name" value="DUF397"/>
    <property type="match status" value="1"/>
</dbReference>
<dbReference type="AlphaFoldDB" id="A0A1H3G4L3"/>
<protein>
    <recommendedName>
        <fullName evidence="1">DUF397 domain-containing protein</fullName>
    </recommendedName>
</protein>
<dbReference type="EMBL" id="FNOK01000018">
    <property type="protein sequence ID" value="SDX98262.1"/>
    <property type="molecule type" value="Genomic_DNA"/>
</dbReference>
<reference evidence="3" key="1">
    <citation type="submission" date="2016-10" db="EMBL/GenBank/DDBJ databases">
        <authorList>
            <person name="Varghese N."/>
            <person name="Submissions S."/>
        </authorList>
    </citation>
    <scope>NUCLEOTIDE SEQUENCE [LARGE SCALE GENOMIC DNA]</scope>
    <source>
        <strain evidence="3">CGMCC 4.3530</strain>
    </source>
</reference>
<organism evidence="2 3">
    <name type="scientific">Saccharopolyspora shandongensis</name>
    <dbReference type="NCBI Taxonomy" id="418495"/>
    <lineage>
        <taxon>Bacteria</taxon>
        <taxon>Bacillati</taxon>
        <taxon>Actinomycetota</taxon>
        <taxon>Actinomycetes</taxon>
        <taxon>Pseudonocardiales</taxon>
        <taxon>Pseudonocardiaceae</taxon>
        <taxon>Saccharopolyspora</taxon>
    </lineage>
</organism>
<sequence>MTSTPPAFAERDFRKASASHANQECVRVARRDGWVGLRDDKTPFGAHDDLRLVFTEPQFDAFLAGVRSGQTAGLCLEMTRRSDGMYAFRSAAPQPSGTAAELEFTEAEVLAFLDGVAQGEFDRDTTPDMAVCG</sequence>
<proteinExistence type="predicted"/>
<keyword evidence="3" id="KW-1185">Reference proteome</keyword>
<accession>A0A1H3G4L3</accession>
<gene>
    <name evidence="2" type="ORF">SAMN05216215_101847</name>
</gene>
<dbReference type="Proteomes" id="UP000199529">
    <property type="component" value="Unassembled WGS sequence"/>
</dbReference>
<feature type="domain" description="DUF397" evidence="1">
    <location>
        <begin position="13"/>
        <end position="67"/>
    </location>
</feature>